<dbReference type="InterPro" id="IPR051681">
    <property type="entry name" value="Ser/Thr_Kinases-Pseudokinases"/>
</dbReference>
<feature type="domain" description="Protein kinase" evidence="2">
    <location>
        <begin position="38"/>
        <end position="178"/>
    </location>
</feature>
<protein>
    <recommendedName>
        <fullName evidence="2">Protein kinase domain-containing protein</fullName>
    </recommendedName>
</protein>
<dbReference type="PROSITE" id="PS50011">
    <property type="entry name" value="PROTEIN_KINASE_DOM"/>
    <property type="match status" value="1"/>
</dbReference>
<dbReference type="GO" id="GO:0004674">
    <property type="term" value="F:protein serine/threonine kinase activity"/>
    <property type="evidence" value="ECO:0007669"/>
    <property type="project" value="TreeGrafter"/>
</dbReference>
<dbReference type="AlphaFoldDB" id="A0A2B7XNJ2"/>
<reference evidence="3 4" key="1">
    <citation type="submission" date="2017-10" db="EMBL/GenBank/DDBJ databases">
        <title>Comparative genomics in systemic dimorphic fungi from Ajellomycetaceae.</title>
        <authorList>
            <person name="Munoz J.F."/>
            <person name="Mcewen J.G."/>
            <person name="Clay O.K."/>
            <person name="Cuomo C.A."/>
        </authorList>
    </citation>
    <scope>NUCLEOTIDE SEQUENCE [LARGE SCALE GENOMIC DNA]</scope>
    <source>
        <strain evidence="3 4">UAMH5409</strain>
    </source>
</reference>
<dbReference type="PANTHER" id="PTHR44329">
    <property type="entry name" value="SERINE/THREONINE-PROTEIN KINASE TNNI3K-RELATED"/>
    <property type="match status" value="1"/>
</dbReference>
<dbReference type="Proteomes" id="UP000223968">
    <property type="component" value="Unassembled WGS sequence"/>
</dbReference>
<dbReference type="Pfam" id="PF00069">
    <property type="entry name" value="Pkinase"/>
    <property type="match status" value="1"/>
</dbReference>
<proteinExistence type="predicted"/>
<keyword evidence="4" id="KW-1185">Reference proteome</keyword>
<evidence type="ECO:0000256" key="1">
    <source>
        <dbReference type="SAM" id="MobiDB-lite"/>
    </source>
</evidence>
<evidence type="ECO:0000313" key="4">
    <source>
        <dbReference type="Proteomes" id="UP000223968"/>
    </source>
</evidence>
<organism evidence="3 4">
    <name type="scientific">Helicocarpus griseus UAMH5409</name>
    <dbReference type="NCBI Taxonomy" id="1447875"/>
    <lineage>
        <taxon>Eukaryota</taxon>
        <taxon>Fungi</taxon>
        <taxon>Dikarya</taxon>
        <taxon>Ascomycota</taxon>
        <taxon>Pezizomycotina</taxon>
        <taxon>Eurotiomycetes</taxon>
        <taxon>Eurotiomycetidae</taxon>
        <taxon>Onygenales</taxon>
        <taxon>Ajellomycetaceae</taxon>
        <taxon>Helicocarpus</taxon>
    </lineage>
</organism>
<name>A0A2B7XNJ2_9EURO</name>
<dbReference type="SUPFAM" id="SSF56112">
    <property type="entry name" value="Protein kinase-like (PK-like)"/>
    <property type="match status" value="1"/>
</dbReference>
<evidence type="ECO:0000259" key="2">
    <source>
        <dbReference type="PROSITE" id="PS50011"/>
    </source>
</evidence>
<dbReference type="PANTHER" id="PTHR44329:SF291">
    <property type="entry name" value="PROTEIN KINASE DOMAIN-CONTAINING PROTEIN"/>
    <property type="match status" value="1"/>
</dbReference>
<dbReference type="Gene3D" id="1.10.510.10">
    <property type="entry name" value="Transferase(Phosphotransferase) domain 1"/>
    <property type="match status" value="1"/>
</dbReference>
<comment type="caution">
    <text evidence="3">The sequence shown here is derived from an EMBL/GenBank/DDBJ whole genome shotgun (WGS) entry which is preliminary data.</text>
</comment>
<dbReference type="InterPro" id="IPR000719">
    <property type="entry name" value="Prot_kinase_dom"/>
</dbReference>
<dbReference type="InterPro" id="IPR011009">
    <property type="entry name" value="Kinase-like_dom_sf"/>
</dbReference>
<dbReference type="OrthoDB" id="4187199at2759"/>
<dbReference type="EMBL" id="PDNB01000047">
    <property type="protein sequence ID" value="PGH13344.1"/>
    <property type="molecule type" value="Genomic_DNA"/>
</dbReference>
<evidence type="ECO:0000313" key="3">
    <source>
        <dbReference type="EMBL" id="PGH13344.1"/>
    </source>
</evidence>
<feature type="region of interest" description="Disordered" evidence="1">
    <location>
        <begin position="1"/>
        <end position="25"/>
    </location>
</feature>
<gene>
    <name evidence="3" type="ORF">AJ79_03761</name>
</gene>
<sequence length="178" mass="19894">MALGWGCGRQSCRGKQADQKAGSLQEAENPKIHTYIRDALGDFISGGLTGVVELLDDGTVIKAPFPGPDWEIEEKILDIAKEAGVYHRIGPHERLVRLISHSRAGLVLEYMEKGDLQVYLEAHDSSSIPMTRKLKWEYQAAEALELLHSHNILHCDTKPRNFLLDAEFTKSSTFLAPR</sequence>
<dbReference type="STRING" id="1447875.A0A2B7XNJ2"/>
<dbReference type="GO" id="GO:0005524">
    <property type="term" value="F:ATP binding"/>
    <property type="evidence" value="ECO:0007669"/>
    <property type="project" value="InterPro"/>
</dbReference>
<accession>A0A2B7XNJ2</accession>